<dbReference type="InterPro" id="IPR001608">
    <property type="entry name" value="Ala_racemase_N"/>
</dbReference>
<dbReference type="PANTHER" id="PTHR10146:SF14">
    <property type="entry name" value="PYRIDOXAL PHOSPHATE HOMEOSTASIS PROTEIN"/>
    <property type="match status" value="1"/>
</dbReference>
<evidence type="ECO:0000256" key="4">
    <source>
        <dbReference type="RuleBase" id="RU004514"/>
    </source>
</evidence>
<dbReference type="PIRSF" id="PIRSF004848">
    <property type="entry name" value="YBL036c_PLPDEIII"/>
    <property type="match status" value="1"/>
</dbReference>
<dbReference type="NCBIfam" id="TIGR00044">
    <property type="entry name" value="YggS family pyridoxal phosphate-dependent enzyme"/>
    <property type="match status" value="1"/>
</dbReference>
<comment type="similarity">
    <text evidence="2 4">Belongs to the pyridoxal phosphate-binding protein YggS/PROSC family.</text>
</comment>
<dbReference type="FunFam" id="3.20.20.10:FF:000007">
    <property type="entry name" value="Pyridoxal phosphate homeostasis protein"/>
    <property type="match status" value="1"/>
</dbReference>
<dbReference type="Pfam" id="PF01168">
    <property type="entry name" value="Ala_racemase_N"/>
    <property type="match status" value="1"/>
</dbReference>
<comment type="function">
    <text evidence="2">Pyridoxal 5'-phosphate (PLP)-binding protein, which may be involved in intracellular homeostatic regulation of pyridoxal 5'-phosphate (PLP), the active form of vitamin B6.</text>
</comment>
<evidence type="ECO:0000259" key="5">
    <source>
        <dbReference type="Pfam" id="PF01168"/>
    </source>
</evidence>
<evidence type="ECO:0000256" key="3">
    <source>
        <dbReference type="PIRSR" id="PIRSR004848-1"/>
    </source>
</evidence>
<keyword evidence="1 2" id="KW-0663">Pyridoxal phosphate</keyword>
<feature type="modified residue" description="N6-(pyridoxal phosphate)lysine" evidence="2 3">
    <location>
        <position position="41"/>
    </location>
</feature>
<organism evidence="6 7">
    <name type="scientific">Pinctada imbricata</name>
    <name type="common">Atlantic pearl-oyster</name>
    <name type="synonym">Pinctada martensii</name>
    <dbReference type="NCBI Taxonomy" id="66713"/>
    <lineage>
        <taxon>Eukaryota</taxon>
        <taxon>Metazoa</taxon>
        <taxon>Spiralia</taxon>
        <taxon>Lophotrochozoa</taxon>
        <taxon>Mollusca</taxon>
        <taxon>Bivalvia</taxon>
        <taxon>Autobranchia</taxon>
        <taxon>Pteriomorphia</taxon>
        <taxon>Pterioida</taxon>
        <taxon>Pterioidea</taxon>
        <taxon>Pteriidae</taxon>
        <taxon>Pinctada</taxon>
    </lineage>
</organism>
<protein>
    <recommendedName>
        <fullName evidence="2">Pyridoxal phosphate homeostasis protein</fullName>
        <shortName evidence="2">PLP homeostasis protein</shortName>
    </recommendedName>
</protein>
<dbReference type="PANTHER" id="PTHR10146">
    <property type="entry name" value="PROLINE SYNTHETASE CO-TRANSCRIBED BACTERIAL HOMOLOG PROTEIN"/>
    <property type="match status" value="1"/>
</dbReference>
<comment type="caution">
    <text evidence="6">The sequence shown here is derived from an EMBL/GenBank/DDBJ whole genome shotgun (WGS) entry which is preliminary data.</text>
</comment>
<evidence type="ECO:0000313" key="7">
    <source>
        <dbReference type="Proteomes" id="UP001186944"/>
    </source>
</evidence>
<dbReference type="AlphaFoldDB" id="A0AA88YET4"/>
<sequence length="270" mass="30017">MAGKNEISSAIKVVREKIEAATKRRPDNFPGIEPTLVAVSKTKPVDMIIEAYSCGIRHFGENYANELLEKAQDSQVLENCKDIRWHYIGQFQTKNIRKLLGLQNLHMIETLQSEKNATFLNSTWERLTKPGKLQVMVQVNTSGEDNKNGCPPENASDLVKFVLEKCPHLQFCGLMTIGAYGYDTSKGPNPDFLRLVSCKELVVSNLGLDSSQMGLSMGMSTDYEHAIELGSTNVRVGSIIFGAREPPKKNVLPVSTVENQVVQGTFKRLQ</sequence>
<dbReference type="Proteomes" id="UP001186944">
    <property type="component" value="Unassembled WGS sequence"/>
</dbReference>
<keyword evidence="7" id="KW-1185">Reference proteome</keyword>
<evidence type="ECO:0000256" key="2">
    <source>
        <dbReference type="HAMAP-Rule" id="MF_03225"/>
    </source>
</evidence>
<evidence type="ECO:0000313" key="6">
    <source>
        <dbReference type="EMBL" id="KAK3095271.1"/>
    </source>
</evidence>
<dbReference type="InterPro" id="IPR011078">
    <property type="entry name" value="PyrdxlP_homeostasis"/>
</dbReference>
<evidence type="ECO:0000256" key="1">
    <source>
        <dbReference type="ARBA" id="ARBA00022898"/>
    </source>
</evidence>
<dbReference type="InterPro" id="IPR029066">
    <property type="entry name" value="PLP-binding_barrel"/>
</dbReference>
<name>A0AA88YET4_PINIB</name>
<comment type="cofactor">
    <cofactor evidence="3">
        <name>pyridoxal 5'-phosphate</name>
        <dbReference type="ChEBI" id="CHEBI:597326"/>
    </cofactor>
</comment>
<reference evidence="6" key="1">
    <citation type="submission" date="2019-08" db="EMBL/GenBank/DDBJ databases">
        <title>The improved chromosome-level genome for the pearl oyster Pinctada fucata martensii using PacBio sequencing and Hi-C.</title>
        <authorList>
            <person name="Zheng Z."/>
        </authorList>
    </citation>
    <scope>NUCLEOTIDE SEQUENCE</scope>
    <source>
        <strain evidence="6">ZZ-2019</strain>
        <tissue evidence="6">Adductor muscle</tissue>
    </source>
</reference>
<feature type="domain" description="Alanine racemase N-terminal" evidence="5">
    <location>
        <begin position="35"/>
        <end position="244"/>
    </location>
</feature>
<dbReference type="Gene3D" id="3.20.20.10">
    <property type="entry name" value="Alanine racemase"/>
    <property type="match status" value="1"/>
</dbReference>
<dbReference type="CDD" id="cd06822">
    <property type="entry name" value="PLPDE_III_YBL036c_euk"/>
    <property type="match status" value="1"/>
</dbReference>
<proteinExistence type="inferred from homology"/>
<dbReference type="SUPFAM" id="SSF51419">
    <property type="entry name" value="PLP-binding barrel"/>
    <property type="match status" value="1"/>
</dbReference>
<dbReference type="HAMAP" id="MF_02087">
    <property type="entry name" value="PLP_homeostasis"/>
    <property type="match status" value="1"/>
</dbReference>
<accession>A0AA88YET4</accession>
<dbReference type="EMBL" id="VSWD01000008">
    <property type="protein sequence ID" value="KAK3095271.1"/>
    <property type="molecule type" value="Genomic_DNA"/>
</dbReference>
<dbReference type="GO" id="GO:0030170">
    <property type="term" value="F:pyridoxal phosphate binding"/>
    <property type="evidence" value="ECO:0007669"/>
    <property type="project" value="UniProtKB-UniRule"/>
</dbReference>
<gene>
    <name evidence="6" type="ORF">FSP39_012515</name>
</gene>